<gene>
    <name evidence="2" type="ORF">GFN93_11895</name>
</gene>
<comment type="caution">
    <text evidence="2">The sequence shown here is derived from an EMBL/GenBank/DDBJ whole genome shotgun (WGS) entry which is preliminary data.</text>
</comment>
<protein>
    <submittedName>
        <fullName evidence="2">DUF1461 domain-containing protein</fullName>
    </submittedName>
</protein>
<keyword evidence="1" id="KW-0472">Membrane</keyword>
<organism evidence="2 3">
    <name type="scientific">Alcanivorax sediminis</name>
    <dbReference type="NCBI Taxonomy" id="2663008"/>
    <lineage>
        <taxon>Bacteria</taxon>
        <taxon>Pseudomonadati</taxon>
        <taxon>Pseudomonadota</taxon>
        <taxon>Gammaproteobacteria</taxon>
        <taxon>Oceanospirillales</taxon>
        <taxon>Alcanivoracaceae</taxon>
        <taxon>Alcanivorax</taxon>
    </lineage>
</organism>
<keyword evidence="1" id="KW-1133">Transmembrane helix</keyword>
<evidence type="ECO:0000313" key="3">
    <source>
        <dbReference type="Proteomes" id="UP000469421"/>
    </source>
</evidence>
<name>A0A6N7LUC0_9GAMM</name>
<dbReference type="InterPro" id="IPR010178">
    <property type="entry name" value="Lit"/>
</dbReference>
<dbReference type="AlphaFoldDB" id="A0A6N7LUC0"/>
<evidence type="ECO:0000313" key="2">
    <source>
        <dbReference type="EMBL" id="MQX53953.1"/>
    </source>
</evidence>
<dbReference type="Pfam" id="PF07314">
    <property type="entry name" value="Lit"/>
    <property type="match status" value="1"/>
</dbReference>
<keyword evidence="3" id="KW-1185">Reference proteome</keyword>
<reference evidence="2 3" key="1">
    <citation type="submission" date="2019-10" db="EMBL/GenBank/DDBJ databases">
        <title>Alcanivorax sp.PA15-N-34 draft genome sequence.</title>
        <authorList>
            <person name="Liao X."/>
            <person name="Shao Z."/>
        </authorList>
    </citation>
    <scope>NUCLEOTIDE SEQUENCE [LARGE SCALE GENOMIC DNA]</scope>
    <source>
        <strain evidence="2 3">PA15-N-34</strain>
    </source>
</reference>
<proteinExistence type="predicted"/>
<dbReference type="EMBL" id="WIRE01000001">
    <property type="protein sequence ID" value="MQX53953.1"/>
    <property type="molecule type" value="Genomic_DNA"/>
</dbReference>
<feature type="transmembrane region" description="Helical" evidence="1">
    <location>
        <begin position="131"/>
        <end position="151"/>
    </location>
</feature>
<feature type="transmembrane region" description="Helical" evidence="1">
    <location>
        <begin position="158"/>
        <end position="176"/>
    </location>
</feature>
<feature type="transmembrane region" description="Helical" evidence="1">
    <location>
        <begin position="12"/>
        <end position="35"/>
    </location>
</feature>
<accession>A0A6N7LUC0</accession>
<dbReference type="Proteomes" id="UP000469421">
    <property type="component" value="Unassembled WGS sequence"/>
</dbReference>
<feature type="transmembrane region" description="Helical" evidence="1">
    <location>
        <begin position="212"/>
        <end position="240"/>
    </location>
</feature>
<keyword evidence="1" id="KW-0812">Transmembrane</keyword>
<sequence>MTKPAIKGQSAATLVWFAYAVISVMLAVLSSWALYSKANYGYPFWYQQLQIGEHIQQYGPQNRFKTGLELLPAEQHWKAFEQIRVAVHQHGKGLTGIVYQPPGWSPRPLLHAAEVQHLQDVANLIDRGRTLFWVLLILWIPVAMAACRLGMPPMQHRLAAAVIATGAVLAWLGIAGPTEVFYQFHLWLFPADHQWFFYWQDSLMSTLMKAPVLFGGIAAVIALGALLLLPAFYWLGLVAAAKIQRQKNRS</sequence>
<evidence type="ECO:0000256" key="1">
    <source>
        <dbReference type="SAM" id="Phobius"/>
    </source>
</evidence>